<proteinExistence type="predicted"/>
<dbReference type="Proteomes" id="UP000646745">
    <property type="component" value="Unassembled WGS sequence"/>
</dbReference>
<feature type="transmembrane region" description="Helical" evidence="1">
    <location>
        <begin position="7"/>
        <end position="33"/>
    </location>
</feature>
<name>A0ABQ3E8C8_9GAMM</name>
<dbReference type="RefSeq" id="WP_035474312.1">
    <property type="nucleotide sequence ID" value="NZ_BMZI01000006.1"/>
</dbReference>
<sequence>MKQKNHALGLAIAEAIERIASTIVAACILGGVIAHQIQLAYAVLGGGIATVVVLVAVVLRVRINQTIDAAKEADGQ</sequence>
<evidence type="ECO:0000313" key="2">
    <source>
        <dbReference type="EMBL" id="GHB26760.1"/>
    </source>
</evidence>
<evidence type="ECO:0000313" key="3">
    <source>
        <dbReference type="Proteomes" id="UP000646745"/>
    </source>
</evidence>
<keyword evidence="1" id="KW-1133">Transmembrane helix</keyword>
<feature type="transmembrane region" description="Helical" evidence="1">
    <location>
        <begin position="39"/>
        <end position="59"/>
    </location>
</feature>
<gene>
    <name evidence="2" type="ORF">GCM10009038_26770</name>
</gene>
<accession>A0ABQ3E8C8</accession>
<keyword evidence="1" id="KW-0812">Transmembrane</keyword>
<keyword evidence="3" id="KW-1185">Reference proteome</keyword>
<comment type="caution">
    <text evidence="2">The sequence shown here is derived from an EMBL/GenBank/DDBJ whole genome shotgun (WGS) entry which is preliminary data.</text>
</comment>
<evidence type="ECO:0000256" key="1">
    <source>
        <dbReference type="SAM" id="Phobius"/>
    </source>
</evidence>
<dbReference type="EMBL" id="BMZI01000006">
    <property type="protein sequence ID" value="GHB26760.1"/>
    <property type="molecule type" value="Genomic_DNA"/>
</dbReference>
<organism evidence="2 3">
    <name type="scientific">Salinicola rhizosphaerae</name>
    <dbReference type="NCBI Taxonomy" id="1443141"/>
    <lineage>
        <taxon>Bacteria</taxon>
        <taxon>Pseudomonadati</taxon>
        <taxon>Pseudomonadota</taxon>
        <taxon>Gammaproteobacteria</taxon>
        <taxon>Oceanospirillales</taxon>
        <taxon>Halomonadaceae</taxon>
        <taxon>Salinicola</taxon>
    </lineage>
</organism>
<reference evidence="3" key="1">
    <citation type="journal article" date="2019" name="Int. J. Syst. Evol. Microbiol.">
        <title>The Global Catalogue of Microorganisms (GCM) 10K type strain sequencing project: providing services to taxonomists for standard genome sequencing and annotation.</title>
        <authorList>
            <consortium name="The Broad Institute Genomics Platform"/>
            <consortium name="The Broad Institute Genome Sequencing Center for Infectious Disease"/>
            <person name="Wu L."/>
            <person name="Ma J."/>
        </authorList>
    </citation>
    <scope>NUCLEOTIDE SEQUENCE [LARGE SCALE GENOMIC DNA]</scope>
    <source>
        <strain evidence="3">KCTC 32998</strain>
    </source>
</reference>
<protein>
    <submittedName>
        <fullName evidence="2">Uncharacterized protein</fullName>
    </submittedName>
</protein>
<keyword evidence="1" id="KW-0472">Membrane</keyword>